<dbReference type="EMBL" id="CP017248">
    <property type="protein sequence ID" value="AOR36308.1"/>
    <property type="molecule type" value="Genomic_DNA"/>
</dbReference>
<dbReference type="InterPro" id="IPR045794">
    <property type="entry name" value="Trypco1"/>
</dbReference>
<dbReference type="NCBIfam" id="NF041216">
    <property type="entry name" value="CU044_2847_fam"/>
    <property type="match status" value="1"/>
</dbReference>
<dbReference type="Pfam" id="PF19493">
    <property type="entry name" value="Trypco1"/>
    <property type="match status" value="1"/>
</dbReference>
<evidence type="ECO:0000313" key="2">
    <source>
        <dbReference type="EMBL" id="AOR36308.1"/>
    </source>
</evidence>
<feature type="domain" description="Trypsin-co-occurring" evidence="1">
    <location>
        <begin position="8"/>
        <end position="104"/>
    </location>
</feature>
<evidence type="ECO:0000259" key="1">
    <source>
        <dbReference type="Pfam" id="PF19493"/>
    </source>
</evidence>
<proteinExistence type="predicted"/>
<accession>A0A1D7YL36</accession>
<protein>
    <recommendedName>
        <fullName evidence="1">Trypsin-co-occurring domain-containing protein</fullName>
    </recommendedName>
</protein>
<dbReference type="AlphaFoldDB" id="A0A1D7YL36"/>
<dbReference type="Proteomes" id="UP000094960">
    <property type="component" value="Chromosome"/>
</dbReference>
<reference evidence="3" key="1">
    <citation type="submission" date="2016-09" db="EMBL/GenBank/DDBJ databases">
        <title>Streptomyces puniciscabiei strain:TW1S1 Genome sequencing and assembly.</title>
        <authorList>
            <person name="Kim M.-K."/>
            <person name="Kim S.B."/>
        </authorList>
    </citation>
    <scope>NUCLEOTIDE SEQUENCE [LARGE SCALE GENOMIC DNA]</scope>
    <source>
        <strain evidence="3">TW1S1</strain>
    </source>
</reference>
<gene>
    <name evidence="2" type="ORF">BFF78_39325</name>
</gene>
<keyword evidence="3" id="KW-1185">Reference proteome</keyword>
<organism evidence="2 3">
    <name type="scientific">Streptomyces fodineus</name>
    <dbReference type="NCBI Taxonomy" id="1904616"/>
    <lineage>
        <taxon>Bacteria</taxon>
        <taxon>Bacillati</taxon>
        <taxon>Actinomycetota</taxon>
        <taxon>Actinomycetes</taxon>
        <taxon>Kitasatosporales</taxon>
        <taxon>Streptomycetaceae</taxon>
        <taxon>Streptomyces</taxon>
    </lineage>
</organism>
<dbReference type="KEGG" id="spun:BFF78_39325"/>
<name>A0A1D7YL36_9ACTN</name>
<sequence length="116" mass="11825">MEFAAGQDGRVYVEVPDAARDNGDSGLVRAGAGDRIARAAAETWQGALAGVRSAAEGALAQLRAIDPPPEEVEVTFGVAVDGKFGATLVSAGTNAHLNVKVVWRNSAGPPGSDTRP</sequence>
<evidence type="ECO:0000313" key="3">
    <source>
        <dbReference type="Proteomes" id="UP000094960"/>
    </source>
</evidence>